<name>A0A6J4SRM5_9ACTN</name>
<gene>
    <name evidence="2" type="ORF">AVDCRST_MAG05-2578</name>
</gene>
<keyword evidence="1" id="KW-1133">Transmembrane helix</keyword>
<dbReference type="InterPro" id="IPR021214">
    <property type="entry name" value="DUF2568"/>
</dbReference>
<dbReference type="Pfam" id="PF10823">
    <property type="entry name" value="DUF2568"/>
    <property type="match status" value="1"/>
</dbReference>
<reference evidence="2" key="1">
    <citation type="submission" date="2020-02" db="EMBL/GenBank/DDBJ databases">
        <authorList>
            <person name="Meier V. D."/>
        </authorList>
    </citation>
    <scope>NUCLEOTIDE SEQUENCE</scope>
    <source>
        <strain evidence="2">AVDCRST_MAG05</strain>
    </source>
</reference>
<dbReference type="EMBL" id="CADCVM010000282">
    <property type="protein sequence ID" value="CAA9503386.1"/>
    <property type="molecule type" value="Genomic_DNA"/>
</dbReference>
<keyword evidence="1" id="KW-0812">Transmembrane</keyword>
<dbReference type="AlphaFoldDB" id="A0A6J4SRM5"/>
<organism evidence="2">
    <name type="scientific">uncultured Rubrobacteraceae bacterium</name>
    <dbReference type="NCBI Taxonomy" id="349277"/>
    <lineage>
        <taxon>Bacteria</taxon>
        <taxon>Bacillati</taxon>
        <taxon>Actinomycetota</taxon>
        <taxon>Rubrobacteria</taxon>
        <taxon>Rubrobacterales</taxon>
        <taxon>Rubrobacteraceae</taxon>
        <taxon>environmental samples</taxon>
    </lineage>
</organism>
<evidence type="ECO:0000313" key="2">
    <source>
        <dbReference type="EMBL" id="CAA9503386.1"/>
    </source>
</evidence>
<evidence type="ECO:0000256" key="1">
    <source>
        <dbReference type="SAM" id="Phobius"/>
    </source>
</evidence>
<keyword evidence="1" id="KW-0472">Membrane</keyword>
<proteinExistence type="predicted"/>
<feature type="transmembrane region" description="Helical" evidence="1">
    <location>
        <begin position="34"/>
        <end position="53"/>
    </location>
</feature>
<protein>
    <submittedName>
        <fullName evidence="2">Uncharacterized protein</fullName>
    </submittedName>
</protein>
<sequence length="55" mass="5481">MRAPVPLPVPMGLILQALVFGSAAAGLAAAGHRALTLAFVAVAVANAALMGAWRQ</sequence>
<accession>A0A6J4SRM5</accession>